<dbReference type="Proteomes" id="UP000729402">
    <property type="component" value="Unassembled WGS sequence"/>
</dbReference>
<name>A0A8J5VNW5_ZIZPA</name>
<proteinExistence type="predicted"/>
<dbReference type="GO" id="GO:0000978">
    <property type="term" value="F:RNA polymerase II cis-regulatory region sequence-specific DNA binding"/>
    <property type="evidence" value="ECO:0007669"/>
    <property type="project" value="TreeGrafter"/>
</dbReference>
<feature type="domain" description="Myb-like" evidence="3">
    <location>
        <begin position="20"/>
        <end position="65"/>
    </location>
</feature>
<keyword evidence="6" id="KW-1185">Reference proteome</keyword>
<dbReference type="PROSITE" id="PS50090">
    <property type="entry name" value="MYB_LIKE"/>
    <property type="match status" value="1"/>
</dbReference>
<reference evidence="5" key="1">
    <citation type="journal article" date="2021" name="bioRxiv">
        <title>Whole Genome Assembly and Annotation of Northern Wild Rice, Zizania palustris L., Supports a Whole Genome Duplication in the Zizania Genus.</title>
        <authorList>
            <person name="Haas M."/>
            <person name="Kono T."/>
            <person name="Macchietto M."/>
            <person name="Millas R."/>
            <person name="McGilp L."/>
            <person name="Shao M."/>
            <person name="Duquette J."/>
            <person name="Hirsch C.N."/>
            <person name="Kimball J."/>
        </authorList>
    </citation>
    <scope>NUCLEOTIDE SEQUENCE</scope>
    <source>
        <tissue evidence="5">Fresh leaf tissue</tissue>
    </source>
</reference>
<evidence type="ECO:0000259" key="4">
    <source>
        <dbReference type="PROSITE" id="PS51294"/>
    </source>
</evidence>
<gene>
    <name evidence="5" type="ORF">GUJ93_ZPchr0006g41792</name>
</gene>
<keyword evidence="1" id="KW-0238">DNA-binding</keyword>
<dbReference type="PANTHER" id="PTHR45614:SF249">
    <property type="entry name" value="OS03G0236300 PROTEIN"/>
    <property type="match status" value="1"/>
</dbReference>
<comment type="caution">
    <text evidence="5">The sequence shown here is derived from an EMBL/GenBank/DDBJ whole genome shotgun (WGS) entry which is preliminary data.</text>
</comment>
<protein>
    <submittedName>
        <fullName evidence="5">Uncharacterized protein</fullName>
    </submittedName>
</protein>
<dbReference type="PANTHER" id="PTHR45614">
    <property type="entry name" value="MYB PROTEIN-RELATED"/>
    <property type="match status" value="1"/>
</dbReference>
<dbReference type="OrthoDB" id="1087319at2759"/>
<dbReference type="InterPro" id="IPR001005">
    <property type="entry name" value="SANT/Myb"/>
</dbReference>
<evidence type="ECO:0000313" key="5">
    <source>
        <dbReference type="EMBL" id="KAG8074190.1"/>
    </source>
</evidence>
<feature type="domain" description="HTH myb-type" evidence="4">
    <location>
        <begin position="20"/>
        <end position="69"/>
    </location>
</feature>
<dbReference type="SMART" id="SM00717">
    <property type="entry name" value="SANT"/>
    <property type="match status" value="1"/>
</dbReference>
<dbReference type="GO" id="GO:0000981">
    <property type="term" value="F:DNA-binding transcription factor activity, RNA polymerase II-specific"/>
    <property type="evidence" value="ECO:0007669"/>
    <property type="project" value="TreeGrafter"/>
</dbReference>
<dbReference type="InterPro" id="IPR050560">
    <property type="entry name" value="MYB_TF"/>
</dbReference>
<sequence length="184" mass="19254">MELGEASAGGDGGPGQVGAKKPWSKEEDAVIVEQHRVHGNRWAIIASVLEGRSDSAVKSRWNTCLRKQQQRPGDPCGAAGEAADGERASTCLILLPLESGFDQVRIPSAVGMDVAPFAGHQRSVVPECLQLFPLAPGDVGDKASATAPMDLDCEAVDSLTELTLAPPAAAPVFDVMPLRAARMS</sequence>
<reference evidence="5" key="2">
    <citation type="submission" date="2021-02" db="EMBL/GenBank/DDBJ databases">
        <authorList>
            <person name="Kimball J.A."/>
            <person name="Haas M.W."/>
            <person name="Macchietto M."/>
            <person name="Kono T."/>
            <person name="Duquette J."/>
            <person name="Shao M."/>
        </authorList>
    </citation>
    <scope>NUCLEOTIDE SEQUENCE</scope>
    <source>
        <tissue evidence="5">Fresh leaf tissue</tissue>
    </source>
</reference>
<dbReference type="CDD" id="cd00167">
    <property type="entry name" value="SANT"/>
    <property type="match status" value="1"/>
</dbReference>
<evidence type="ECO:0000259" key="3">
    <source>
        <dbReference type="PROSITE" id="PS50090"/>
    </source>
</evidence>
<evidence type="ECO:0000256" key="2">
    <source>
        <dbReference type="SAM" id="MobiDB-lite"/>
    </source>
</evidence>
<feature type="region of interest" description="Disordered" evidence="2">
    <location>
        <begin position="1"/>
        <end position="23"/>
    </location>
</feature>
<feature type="compositionally biased region" description="Gly residues" evidence="2">
    <location>
        <begin position="7"/>
        <end position="16"/>
    </location>
</feature>
<dbReference type="InterPro" id="IPR017930">
    <property type="entry name" value="Myb_dom"/>
</dbReference>
<dbReference type="EMBL" id="JAAALK010000283">
    <property type="protein sequence ID" value="KAG8074190.1"/>
    <property type="molecule type" value="Genomic_DNA"/>
</dbReference>
<dbReference type="GO" id="GO:0005634">
    <property type="term" value="C:nucleus"/>
    <property type="evidence" value="ECO:0007669"/>
    <property type="project" value="TreeGrafter"/>
</dbReference>
<dbReference type="Pfam" id="PF00249">
    <property type="entry name" value="Myb_DNA-binding"/>
    <property type="match status" value="1"/>
</dbReference>
<evidence type="ECO:0000256" key="1">
    <source>
        <dbReference type="ARBA" id="ARBA00023125"/>
    </source>
</evidence>
<accession>A0A8J5VNW5</accession>
<dbReference type="AlphaFoldDB" id="A0A8J5VNW5"/>
<dbReference type="PROSITE" id="PS51294">
    <property type="entry name" value="HTH_MYB"/>
    <property type="match status" value="1"/>
</dbReference>
<evidence type="ECO:0000313" key="6">
    <source>
        <dbReference type="Proteomes" id="UP000729402"/>
    </source>
</evidence>
<organism evidence="5 6">
    <name type="scientific">Zizania palustris</name>
    <name type="common">Northern wild rice</name>
    <dbReference type="NCBI Taxonomy" id="103762"/>
    <lineage>
        <taxon>Eukaryota</taxon>
        <taxon>Viridiplantae</taxon>
        <taxon>Streptophyta</taxon>
        <taxon>Embryophyta</taxon>
        <taxon>Tracheophyta</taxon>
        <taxon>Spermatophyta</taxon>
        <taxon>Magnoliopsida</taxon>
        <taxon>Liliopsida</taxon>
        <taxon>Poales</taxon>
        <taxon>Poaceae</taxon>
        <taxon>BOP clade</taxon>
        <taxon>Oryzoideae</taxon>
        <taxon>Oryzeae</taxon>
        <taxon>Zizaniinae</taxon>
        <taxon>Zizania</taxon>
    </lineage>
</organism>